<dbReference type="OrthoDB" id="9033521at2"/>
<dbReference type="Proteomes" id="UP000092598">
    <property type="component" value="Chromosome"/>
</dbReference>
<evidence type="ECO:0000313" key="2">
    <source>
        <dbReference type="Proteomes" id="UP000092598"/>
    </source>
</evidence>
<organism evidence="1 2">
    <name type="scientific">Streptomyces lincolnensis</name>
    <dbReference type="NCBI Taxonomy" id="1915"/>
    <lineage>
        <taxon>Bacteria</taxon>
        <taxon>Bacillati</taxon>
        <taxon>Actinomycetota</taxon>
        <taxon>Actinomycetes</taxon>
        <taxon>Kitasatosporales</taxon>
        <taxon>Streptomycetaceae</taxon>
        <taxon>Streptomyces</taxon>
    </lineage>
</organism>
<dbReference type="EMBL" id="CP016438">
    <property type="protein sequence ID" value="ANS69057.1"/>
    <property type="molecule type" value="Genomic_DNA"/>
</dbReference>
<dbReference type="InterPro" id="IPR036291">
    <property type="entry name" value="NAD(P)-bd_dom_sf"/>
</dbReference>
<dbReference type="RefSeq" id="WP_067442469.1">
    <property type="nucleotide sequence ID" value="NZ_CP016438.1"/>
</dbReference>
<dbReference type="PATRIC" id="fig|1915.4.peg.7536"/>
<dbReference type="STRING" id="1915.SLINC_6833"/>
<evidence type="ECO:0000313" key="1">
    <source>
        <dbReference type="EMBL" id="ANS69057.1"/>
    </source>
</evidence>
<reference evidence="1 2" key="1">
    <citation type="submission" date="2016-07" db="EMBL/GenBank/DDBJ databases">
        <title>Enhancement of antibiotic productionsby engineered nitrateutilization in actinobacteria.</title>
        <authorList>
            <person name="Meng S.C."/>
        </authorList>
    </citation>
    <scope>NUCLEOTIDE SEQUENCE [LARGE SCALE GENOMIC DNA]</scope>
    <source>
        <strain evidence="1 2">NRRL 2936</strain>
    </source>
</reference>
<accession>A0A1B1MKJ8</accession>
<dbReference type="SUPFAM" id="SSF51735">
    <property type="entry name" value="NAD(P)-binding Rossmann-fold domains"/>
    <property type="match status" value="1"/>
</dbReference>
<dbReference type="AlphaFoldDB" id="A0A1B1MKJ8"/>
<sequence>MSLDHPDREKPLIMVVGCGDLAARLLSMLLHTPDTNRVVLTGRDVEKMTRTVNLARFTATNLGLIPEVSVERIDLDDIAATAGTLARVRPDIVFMAASLQSWRIITKLPKEHFEALDEAQFGPWLPMHLTLNHRLAAAVRESGTSPKVLNAAFPDAVGPILDKVGLAPTAGIGNVANIIPALTFGYAIEAGVDPSSVELRLVAQHYFSHYVPRFGNEGNGRYHMSATAHGKPLDDIPHGEVFAHLSGRLRRLGGDAGQLLTASSAMRILHAMATDSGVRAHAPAPNGLPGGYPVRVGRDGPALDLPDGMPVDTAVAINEECQRADGIDRIDDDGTVTFAEREMSIMKRLLGYECRTMPLAESADWAEELDAKYRAYAARVTG</sequence>
<name>A0A1B1MKJ8_STRLN</name>
<proteinExistence type="predicted"/>
<protein>
    <submittedName>
        <fullName evidence="1">Uncharacterized protein</fullName>
    </submittedName>
</protein>
<gene>
    <name evidence="1" type="ORF">SLINC_6833</name>
</gene>
<keyword evidence="2" id="KW-1185">Reference proteome</keyword>
<dbReference type="KEGG" id="sls:SLINC_6833"/>